<dbReference type="InterPro" id="IPR036047">
    <property type="entry name" value="F-box-like_dom_sf"/>
</dbReference>
<sequence length="458" mass="50489">METAAGAGPGWPELPMDMLLEILRLLECPDVMRCAAVCTAWRAAYRDLRRRGIAASRQTPCLIYRSAAAGLNAIGMYSLSDQRPYTIPIPDPISEQHWFGSSNADCRSDIILLNPITGRRIALPPATTMQRVTLVLNEEGFLTSTRSPSTIGGIQAKSTASPTHTPWKNTVAICTLNPSSDDDCIAMLIHQPYDQLSFAKVGGNSWNWLAVDYTFVDCIYHDGWFYATIICTRNTSFRLHGGGLLRIYRTVDILAKEQRHNQVVRTLGFRVYRVSLDEQKLVRMTGIGEHALFVGHNASVCLSVKDHPTLMPNHVYFTDDDFETVFSFKSSRRDVGVCNIENNTVTKVKRYGDKFSHVDARLAYFIGLVSQPSHVAAVHRSNEGGDGDVEKNCLHSATAQAQASYGGGVYLHRASEVIVGEEGGEPTRDLDREAVPAMACARAWYAATLPLLTASSES</sequence>
<reference evidence="4" key="1">
    <citation type="submission" date="2013-06" db="EMBL/GenBank/DDBJ databases">
        <authorList>
            <person name="Zhao Q."/>
        </authorList>
    </citation>
    <scope>NUCLEOTIDE SEQUENCE</scope>
    <source>
        <strain evidence="4">cv. W1943</strain>
    </source>
</reference>
<protein>
    <recommendedName>
        <fullName evidence="5">F-box domain-containing protein</fullName>
    </recommendedName>
</protein>
<keyword evidence="4" id="KW-1185">Reference proteome</keyword>
<evidence type="ECO:0008006" key="5">
    <source>
        <dbReference type="Google" id="ProtNLM"/>
    </source>
</evidence>
<dbReference type="Proteomes" id="UP000008022">
    <property type="component" value="Unassembled WGS sequence"/>
</dbReference>
<dbReference type="PANTHER" id="PTHR44586">
    <property type="entry name" value="F-BOX DOMAIN CONTAINING PROTEIN, EXPRESSED"/>
    <property type="match status" value="1"/>
</dbReference>
<feature type="domain" description="KIB1-4 beta-propeller" evidence="1">
    <location>
        <begin position="76"/>
        <end position="337"/>
    </location>
</feature>
<dbReference type="OMA" id="FYATIIC"/>
<dbReference type="Gramene" id="ORUFI06G18720.1">
    <property type="protein sequence ID" value="ORUFI06G18720.1"/>
    <property type="gene ID" value="ORUFI06G18720"/>
</dbReference>
<accession>A0A0E0PYW3</accession>
<feature type="domain" description="F-box" evidence="2">
    <location>
        <begin position="11"/>
        <end position="46"/>
    </location>
</feature>
<dbReference type="CDD" id="cd09917">
    <property type="entry name" value="F-box_SF"/>
    <property type="match status" value="1"/>
</dbReference>
<dbReference type="PANTHER" id="PTHR44586:SF6">
    <property type="entry name" value="OS11G0579600 PROTEIN"/>
    <property type="match status" value="1"/>
</dbReference>
<reference evidence="3" key="2">
    <citation type="submission" date="2015-06" db="UniProtKB">
        <authorList>
            <consortium name="EnsemblPlants"/>
        </authorList>
    </citation>
    <scope>IDENTIFICATION</scope>
</reference>
<evidence type="ECO:0000259" key="2">
    <source>
        <dbReference type="Pfam" id="PF12937"/>
    </source>
</evidence>
<dbReference type="STRING" id="4529.A0A0E0PYW3"/>
<dbReference type="InterPro" id="IPR001810">
    <property type="entry name" value="F-box_dom"/>
</dbReference>
<dbReference type="Gene3D" id="1.20.1280.50">
    <property type="match status" value="1"/>
</dbReference>
<dbReference type="Pfam" id="PF12937">
    <property type="entry name" value="F-box-like"/>
    <property type="match status" value="1"/>
</dbReference>
<proteinExistence type="predicted"/>
<evidence type="ECO:0000313" key="3">
    <source>
        <dbReference type="EnsemblPlants" id="ORUFI06G18720.1"/>
    </source>
</evidence>
<name>A0A0E0PYW3_ORYRU</name>
<dbReference type="SUPFAM" id="SSF81383">
    <property type="entry name" value="F-box domain"/>
    <property type="match status" value="1"/>
</dbReference>
<dbReference type="HOGENOM" id="CLU_597709_0_0_1"/>
<organism evidence="3 4">
    <name type="scientific">Oryza rufipogon</name>
    <name type="common">Brownbeard rice</name>
    <name type="synonym">Asian wild rice</name>
    <dbReference type="NCBI Taxonomy" id="4529"/>
    <lineage>
        <taxon>Eukaryota</taxon>
        <taxon>Viridiplantae</taxon>
        <taxon>Streptophyta</taxon>
        <taxon>Embryophyta</taxon>
        <taxon>Tracheophyta</taxon>
        <taxon>Spermatophyta</taxon>
        <taxon>Magnoliopsida</taxon>
        <taxon>Liliopsida</taxon>
        <taxon>Poales</taxon>
        <taxon>Poaceae</taxon>
        <taxon>BOP clade</taxon>
        <taxon>Oryzoideae</taxon>
        <taxon>Oryzeae</taxon>
        <taxon>Oryzinae</taxon>
        <taxon>Oryza</taxon>
    </lineage>
</organism>
<dbReference type="EnsemblPlants" id="ORUFI06G18720.1">
    <property type="protein sequence ID" value="ORUFI06G18720.1"/>
    <property type="gene ID" value="ORUFI06G18720"/>
</dbReference>
<dbReference type="InterPro" id="IPR005174">
    <property type="entry name" value="KIB1-4_b-propeller"/>
</dbReference>
<evidence type="ECO:0000313" key="4">
    <source>
        <dbReference type="Proteomes" id="UP000008022"/>
    </source>
</evidence>
<dbReference type="Pfam" id="PF03478">
    <property type="entry name" value="Beta-prop_KIB1-4"/>
    <property type="match status" value="1"/>
</dbReference>
<dbReference type="AlphaFoldDB" id="A0A0E0PYW3"/>
<evidence type="ECO:0000259" key="1">
    <source>
        <dbReference type="Pfam" id="PF03478"/>
    </source>
</evidence>